<dbReference type="Proteomes" id="UP001056120">
    <property type="component" value="Linkage Group LG10"/>
</dbReference>
<organism evidence="1 2">
    <name type="scientific">Smallanthus sonchifolius</name>
    <dbReference type="NCBI Taxonomy" id="185202"/>
    <lineage>
        <taxon>Eukaryota</taxon>
        <taxon>Viridiplantae</taxon>
        <taxon>Streptophyta</taxon>
        <taxon>Embryophyta</taxon>
        <taxon>Tracheophyta</taxon>
        <taxon>Spermatophyta</taxon>
        <taxon>Magnoliopsida</taxon>
        <taxon>eudicotyledons</taxon>
        <taxon>Gunneridae</taxon>
        <taxon>Pentapetalae</taxon>
        <taxon>asterids</taxon>
        <taxon>campanulids</taxon>
        <taxon>Asterales</taxon>
        <taxon>Asteraceae</taxon>
        <taxon>Asteroideae</taxon>
        <taxon>Heliantheae alliance</taxon>
        <taxon>Millerieae</taxon>
        <taxon>Smallanthus</taxon>
    </lineage>
</organism>
<gene>
    <name evidence="1" type="ORF">L1987_32164</name>
</gene>
<evidence type="ECO:0000313" key="1">
    <source>
        <dbReference type="EMBL" id="KAI3803997.1"/>
    </source>
</evidence>
<name>A0ACB9IAB5_9ASTR</name>
<evidence type="ECO:0000313" key="2">
    <source>
        <dbReference type="Proteomes" id="UP001056120"/>
    </source>
</evidence>
<comment type="caution">
    <text evidence="1">The sequence shown here is derived from an EMBL/GenBank/DDBJ whole genome shotgun (WGS) entry which is preliminary data.</text>
</comment>
<reference evidence="2" key="1">
    <citation type="journal article" date="2022" name="Mol. Ecol. Resour.">
        <title>The genomes of chicory, endive, great burdock and yacon provide insights into Asteraceae palaeo-polyploidization history and plant inulin production.</title>
        <authorList>
            <person name="Fan W."/>
            <person name="Wang S."/>
            <person name="Wang H."/>
            <person name="Wang A."/>
            <person name="Jiang F."/>
            <person name="Liu H."/>
            <person name="Zhao H."/>
            <person name="Xu D."/>
            <person name="Zhang Y."/>
        </authorList>
    </citation>
    <scope>NUCLEOTIDE SEQUENCE [LARGE SCALE GENOMIC DNA]</scope>
    <source>
        <strain evidence="2">cv. Yunnan</strain>
    </source>
</reference>
<keyword evidence="2" id="KW-1185">Reference proteome</keyword>
<dbReference type="EMBL" id="CM042027">
    <property type="protein sequence ID" value="KAI3803997.1"/>
    <property type="molecule type" value="Genomic_DNA"/>
</dbReference>
<proteinExistence type="predicted"/>
<protein>
    <submittedName>
        <fullName evidence="1">Uncharacterized protein</fullName>
    </submittedName>
</protein>
<reference evidence="1 2" key="2">
    <citation type="journal article" date="2022" name="Mol. Ecol. Resour.">
        <title>The genomes of chicory, endive, great burdock and yacon provide insights into Asteraceae paleo-polyploidization history and plant inulin production.</title>
        <authorList>
            <person name="Fan W."/>
            <person name="Wang S."/>
            <person name="Wang H."/>
            <person name="Wang A."/>
            <person name="Jiang F."/>
            <person name="Liu H."/>
            <person name="Zhao H."/>
            <person name="Xu D."/>
            <person name="Zhang Y."/>
        </authorList>
    </citation>
    <scope>NUCLEOTIDE SEQUENCE [LARGE SCALE GENOMIC DNA]</scope>
    <source>
        <strain evidence="2">cv. Yunnan</strain>
        <tissue evidence="1">Leaves</tissue>
    </source>
</reference>
<accession>A0ACB9IAB5</accession>
<sequence>MKLHLLNQCAFSAPNVISIIKLRASSFSTLASKRDAAVSMVQGASRGLGLEFVKQLLERNSHEHVIATCRKPNEAAGLMELKHKFAERLQIQRLDLTIESTIEESARVVRERYGYLNLLVNASGILSIPDVIQPETTLTKVERSSLLLAYDVNAVGPILVTKHMWPLLKVGGGTGTERDVAVVANISARVGSIGDNRLGGWHSYRASKTALNQLTKCVAVELARKKDPIICILLHPGTVDTDLSRPFQKNVPKDKLFTKEFSVQKLLSIIESSKSHDNGKFFAWDGKEIPW</sequence>